<evidence type="ECO:0000313" key="1">
    <source>
        <dbReference type="EMBL" id="RRT62448.1"/>
    </source>
</evidence>
<organism evidence="1 2">
    <name type="scientific">Ensete ventricosum</name>
    <name type="common">Abyssinian banana</name>
    <name type="synonym">Musa ensete</name>
    <dbReference type="NCBI Taxonomy" id="4639"/>
    <lineage>
        <taxon>Eukaryota</taxon>
        <taxon>Viridiplantae</taxon>
        <taxon>Streptophyta</taxon>
        <taxon>Embryophyta</taxon>
        <taxon>Tracheophyta</taxon>
        <taxon>Spermatophyta</taxon>
        <taxon>Magnoliopsida</taxon>
        <taxon>Liliopsida</taxon>
        <taxon>Zingiberales</taxon>
        <taxon>Musaceae</taxon>
        <taxon>Ensete</taxon>
    </lineage>
</organism>
<protein>
    <submittedName>
        <fullName evidence="1">Uncharacterized protein</fullName>
    </submittedName>
</protein>
<dbReference type="EMBL" id="AMZH03006980">
    <property type="protein sequence ID" value="RRT62448.1"/>
    <property type="molecule type" value="Genomic_DNA"/>
</dbReference>
<name>A0A426ZEN0_ENSVE</name>
<comment type="caution">
    <text evidence="1">The sequence shown here is derived from an EMBL/GenBank/DDBJ whole genome shotgun (WGS) entry which is preliminary data.</text>
</comment>
<sequence>MIKGANGKVDLLIHIWLYSQTKHPTELSRLQLPWPLEEKAVFTFYPWMGGRGWAVPAEELFYHLQRQPLLLVHSSDRLLGRRPLHREVRRRRHHRLPGVLSAVARVAELHGHDPAGAVAGAGAFLPHPDVRLLGVEPEAGEGGGGGRLAALAELGAEDLRQGLGGGVGGGVALLGKGHREVGLRVAPAHEHRGLVVGSGGLLCRLEGAKPHPSLPARNTTARKMENDASIFFITLPHIRYYSHIAGEEKTGTHTMCREQCCTYRRGCLISETQEPQWRCRTPRNFFDWTMLLLRNHC</sequence>
<dbReference type="Proteomes" id="UP000287651">
    <property type="component" value="Unassembled WGS sequence"/>
</dbReference>
<gene>
    <name evidence="1" type="ORF">B296_00025359</name>
</gene>
<evidence type="ECO:0000313" key="2">
    <source>
        <dbReference type="Proteomes" id="UP000287651"/>
    </source>
</evidence>
<accession>A0A426ZEN0</accession>
<dbReference type="AlphaFoldDB" id="A0A426ZEN0"/>
<reference evidence="1 2" key="1">
    <citation type="journal article" date="2014" name="Agronomy (Basel)">
        <title>A Draft Genome Sequence for Ensete ventricosum, the Drought-Tolerant Tree Against Hunger.</title>
        <authorList>
            <person name="Harrison J."/>
            <person name="Moore K.A."/>
            <person name="Paszkiewicz K."/>
            <person name="Jones T."/>
            <person name="Grant M."/>
            <person name="Ambacheew D."/>
            <person name="Muzemil S."/>
            <person name="Studholme D.J."/>
        </authorList>
    </citation>
    <scope>NUCLEOTIDE SEQUENCE [LARGE SCALE GENOMIC DNA]</scope>
</reference>
<proteinExistence type="predicted"/>